<comment type="similarity">
    <text evidence="1">Belongs to the peptidase S8 family.</text>
</comment>
<dbReference type="PROSITE" id="PS00136">
    <property type="entry name" value="SUBTILASE_ASP"/>
    <property type="match status" value="1"/>
</dbReference>
<feature type="domain" description="Peptidase S8/S53" evidence="6">
    <location>
        <begin position="136"/>
        <end position="396"/>
    </location>
</feature>
<dbReference type="InterPro" id="IPR000209">
    <property type="entry name" value="Peptidase_S8/S53_dom"/>
</dbReference>
<dbReference type="PRINTS" id="PR00723">
    <property type="entry name" value="SUBTILISIN"/>
</dbReference>
<dbReference type="SUPFAM" id="SSF54897">
    <property type="entry name" value="Protease propeptides/inhibitors"/>
    <property type="match status" value="1"/>
</dbReference>
<dbReference type="PROSITE" id="PS00137">
    <property type="entry name" value="SUBTILASE_HIS"/>
    <property type="match status" value="1"/>
</dbReference>
<dbReference type="PANTHER" id="PTHR43806:SF11">
    <property type="entry name" value="CEREVISIN-RELATED"/>
    <property type="match status" value="1"/>
</dbReference>
<dbReference type="InterPro" id="IPR036852">
    <property type="entry name" value="Peptidase_S8/S53_dom_sf"/>
</dbReference>
<keyword evidence="2 8" id="KW-0645">Protease</keyword>
<reference evidence="8" key="1">
    <citation type="journal article" date="2011" name="Microb. Biotechnol.">
        <title>Enzymes for the laundry industries: tapping the vast metagenomic pool of alkaline proteases.</title>
        <authorList>
            <person name="Niehaus F."/>
            <person name="Gabor E."/>
            <person name="Wieland S."/>
            <person name="Siegert P."/>
            <person name="Maurer K.H."/>
            <person name="Eck J."/>
        </authorList>
    </citation>
    <scope>NUCLEOTIDE SEQUENCE</scope>
    <source>
        <strain evidence="8">RUD003_M17_E2</strain>
    </source>
</reference>
<evidence type="ECO:0000313" key="8">
    <source>
        <dbReference type="EMBL" id="CBM43235.1"/>
    </source>
</evidence>
<dbReference type="PROSITE" id="PS51892">
    <property type="entry name" value="SUBTILASE"/>
    <property type="match status" value="1"/>
</dbReference>
<dbReference type="InterPro" id="IPR022398">
    <property type="entry name" value="Peptidase_S8_His-AS"/>
</dbReference>
<dbReference type="GO" id="GO:0004252">
    <property type="term" value="F:serine-type endopeptidase activity"/>
    <property type="evidence" value="ECO:0007669"/>
    <property type="project" value="InterPro"/>
</dbReference>
<evidence type="ECO:0000256" key="2">
    <source>
        <dbReference type="ARBA" id="ARBA00022670"/>
    </source>
</evidence>
<dbReference type="InterPro" id="IPR037045">
    <property type="entry name" value="S8pro/Inhibitor_I9_sf"/>
</dbReference>
<name>D7GN89_9ZZZZ</name>
<evidence type="ECO:0000259" key="6">
    <source>
        <dbReference type="Pfam" id="PF00082"/>
    </source>
</evidence>
<evidence type="ECO:0000256" key="5">
    <source>
        <dbReference type="ARBA" id="ARBA00022825"/>
    </source>
</evidence>
<dbReference type="InterPro" id="IPR015500">
    <property type="entry name" value="Peptidase_S8_subtilisin-rel"/>
</dbReference>
<evidence type="ECO:0000256" key="4">
    <source>
        <dbReference type="ARBA" id="ARBA00022801"/>
    </source>
</evidence>
<dbReference type="InterPro" id="IPR023828">
    <property type="entry name" value="Peptidase_S8_Ser-AS"/>
</dbReference>
<feature type="domain" description="Inhibitor I9" evidence="7">
    <location>
        <begin position="35"/>
        <end position="99"/>
    </location>
</feature>
<sequence length="420" mass="42141">MIKRTALILVASASAIALFGLAAVASDQSATPGQYIVVLKDSATDATRNDLVTRHGLNLSQRYDHVLKGFAATVPANELARLKADPNVEFVSEDRPVTVADRAEAAAKGAPTSGQPAQTLPSGVDRINAENKLNKGAGVQVAVVDTGIDLSHPDLAANIVGGKNCSTGKSYDDGNGHGTHVAGTIAALDNAIGVAGIAPQAKLWAVRVLDNNGNGSWSSVICGLDFVTANAVGNGGKISVANMSLAGGGSSDNNCGNTNNDALHKAICRARDKGVTIVVAAGNESGPASASTPAAYDDAVITVSALADTDGKGGGLGAATGYGADDTFASFSNYGPIVDIGAPGVNIRSTWKGSAYNVISGTSMATPHVAGVAALYLATHPGATWTQVRDALKAAGEALGSGHADPSGLHPEAVLRADAF</sequence>
<dbReference type="AlphaFoldDB" id="D7GN89"/>
<evidence type="ECO:0000256" key="1">
    <source>
        <dbReference type="ARBA" id="ARBA00011073"/>
    </source>
</evidence>
<organism evidence="8">
    <name type="scientific">uncultured organism</name>
    <dbReference type="NCBI Taxonomy" id="155900"/>
    <lineage>
        <taxon>unclassified sequences</taxon>
        <taxon>environmental samples</taxon>
    </lineage>
</organism>
<proteinExistence type="inferred from homology"/>
<protein>
    <submittedName>
        <fullName evidence="8">Serine protease</fullName>
    </submittedName>
</protein>
<keyword evidence="3" id="KW-0479">Metal-binding</keyword>
<dbReference type="InterPro" id="IPR023827">
    <property type="entry name" value="Peptidase_S8_Asp-AS"/>
</dbReference>
<evidence type="ECO:0000259" key="7">
    <source>
        <dbReference type="Pfam" id="PF05922"/>
    </source>
</evidence>
<accession>D7GN89</accession>
<dbReference type="PROSITE" id="PS00138">
    <property type="entry name" value="SUBTILASE_SER"/>
    <property type="match status" value="1"/>
</dbReference>
<dbReference type="Pfam" id="PF05922">
    <property type="entry name" value="Inhibitor_I9"/>
    <property type="match status" value="1"/>
</dbReference>
<dbReference type="EMBL" id="FN908467">
    <property type="protein sequence ID" value="CBM43235.1"/>
    <property type="molecule type" value="Genomic_DNA"/>
</dbReference>
<dbReference type="GO" id="GO:0006508">
    <property type="term" value="P:proteolysis"/>
    <property type="evidence" value="ECO:0007669"/>
    <property type="project" value="UniProtKB-KW"/>
</dbReference>
<dbReference type="InterPro" id="IPR034202">
    <property type="entry name" value="Subtilisin_Carlsberg-like"/>
</dbReference>
<dbReference type="Gene3D" id="3.30.70.80">
    <property type="entry name" value="Peptidase S8 propeptide/proteinase inhibitor I9"/>
    <property type="match status" value="1"/>
</dbReference>
<dbReference type="PANTHER" id="PTHR43806">
    <property type="entry name" value="PEPTIDASE S8"/>
    <property type="match status" value="1"/>
</dbReference>
<dbReference type="GO" id="GO:0046872">
    <property type="term" value="F:metal ion binding"/>
    <property type="evidence" value="ECO:0007669"/>
    <property type="project" value="UniProtKB-KW"/>
</dbReference>
<dbReference type="InterPro" id="IPR050131">
    <property type="entry name" value="Peptidase_S8_subtilisin-like"/>
</dbReference>
<dbReference type="Gene3D" id="3.40.50.200">
    <property type="entry name" value="Peptidase S8/S53 domain"/>
    <property type="match status" value="1"/>
</dbReference>
<dbReference type="GO" id="GO:0005615">
    <property type="term" value="C:extracellular space"/>
    <property type="evidence" value="ECO:0007669"/>
    <property type="project" value="TreeGrafter"/>
</dbReference>
<dbReference type="Pfam" id="PF00082">
    <property type="entry name" value="Peptidase_S8"/>
    <property type="match status" value="1"/>
</dbReference>
<keyword evidence="4" id="KW-0378">Hydrolase</keyword>
<dbReference type="CDD" id="cd07477">
    <property type="entry name" value="Peptidases_S8_Subtilisin_subset"/>
    <property type="match status" value="1"/>
</dbReference>
<dbReference type="SUPFAM" id="SSF52743">
    <property type="entry name" value="Subtilisin-like"/>
    <property type="match status" value="1"/>
</dbReference>
<dbReference type="InterPro" id="IPR010259">
    <property type="entry name" value="S8pro/Inhibitor_I9"/>
</dbReference>
<keyword evidence="5" id="KW-0720">Serine protease</keyword>
<evidence type="ECO:0000256" key="3">
    <source>
        <dbReference type="ARBA" id="ARBA00022723"/>
    </source>
</evidence>